<name>A0AB35YW78_9FLAO</name>
<reference evidence="2 5" key="1">
    <citation type="submission" date="2024-01" db="EMBL/GenBank/DDBJ databases">
        <title>Aequorivita flavus sp. nov., isolated from deep-sea sediment.</title>
        <authorList>
            <person name="Chen X."/>
        </authorList>
    </citation>
    <scope>NUCLEOTIDE SEQUENCE</scope>
    <source>
        <strain evidence="2">MCCC 1A16923</strain>
        <strain evidence="3 5">MCCC 1A16935</strain>
    </source>
</reference>
<gene>
    <name evidence="3" type="ORF">VZD24_13660</name>
    <name evidence="2" type="ORF">VZD85_08180</name>
</gene>
<protein>
    <submittedName>
        <fullName evidence="2">DUF4251 domain-containing protein</fullName>
    </submittedName>
</protein>
<keyword evidence="1" id="KW-0732">Signal</keyword>
<dbReference type="EMBL" id="JBANCF010000014">
    <property type="protein sequence ID" value="MEM0574567.1"/>
    <property type="molecule type" value="Genomic_DNA"/>
</dbReference>
<organism evidence="2 4">
    <name type="scientific">Aequorivita flava</name>
    <dbReference type="NCBI Taxonomy" id="3114371"/>
    <lineage>
        <taxon>Bacteria</taxon>
        <taxon>Pseudomonadati</taxon>
        <taxon>Bacteroidota</taxon>
        <taxon>Flavobacteriia</taxon>
        <taxon>Flavobacteriales</taxon>
        <taxon>Flavobacteriaceae</taxon>
        <taxon>Aequorivita</taxon>
    </lineage>
</organism>
<proteinExistence type="predicted"/>
<dbReference type="Pfam" id="PF14059">
    <property type="entry name" value="DUF4251"/>
    <property type="match status" value="1"/>
</dbReference>
<evidence type="ECO:0000313" key="2">
    <source>
        <dbReference type="EMBL" id="MEM0518324.1"/>
    </source>
</evidence>
<dbReference type="Gene3D" id="2.40.128.410">
    <property type="match status" value="1"/>
</dbReference>
<dbReference type="AlphaFoldDB" id="A0AB35YW78"/>
<dbReference type="Proteomes" id="UP001390963">
    <property type="component" value="Unassembled WGS sequence"/>
</dbReference>
<evidence type="ECO:0000313" key="4">
    <source>
        <dbReference type="Proteomes" id="UP001388259"/>
    </source>
</evidence>
<feature type="signal peptide" evidence="1">
    <location>
        <begin position="1"/>
        <end position="21"/>
    </location>
</feature>
<keyword evidence="5" id="KW-1185">Reference proteome</keyword>
<dbReference type="EMBL" id="JAZBJM010000004">
    <property type="protein sequence ID" value="MEM0518324.1"/>
    <property type="molecule type" value="Genomic_DNA"/>
</dbReference>
<dbReference type="Proteomes" id="UP001388259">
    <property type="component" value="Unassembled WGS sequence"/>
</dbReference>
<evidence type="ECO:0000313" key="3">
    <source>
        <dbReference type="EMBL" id="MEM0574567.1"/>
    </source>
</evidence>
<evidence type="ECO:0000313" key="5">
    <source>
        <dbReference type="Proteomes" id="UP001390963"/>
    </source>
</evidence>
<sequence>MKTPHILFTVLFCFILGGVQAQDKTAKAQLAPKIEESETATILNSKKFEFIANTMLPMGQPSKNLVGSNYSVVFTPDEIISNMPFYGRSYSAFAMGKDKGMRFKGAPEEFTIEMQGNTSTVTARVQDDSEIYTLLLTVKKSGYATLTIKNRNKEAINYHGEVVQIAE</sequence>
<feature type="chain" id="PRO_5044261426" evidence="1">
    <location>
        <begin position="22"/>
        <end position="167"/>
    </location>
</feature>
<dbReference type="RefSeq" id="WP_342687237.1">
    <property type="nucleotide sequence ID" value="NZ_JAZBJM010000004.1"/>
</dbReference>
<evidence type="ECO:0000256" key="1">
    <source>
        <dbReference type="SAM" id="SignalP"/>
    </source>
</evidence>
<dbReference type="InterPro" id="IPR025347">
    <property type="entry name" value="DUF4251"/>
</dbReference>
<accession>A0AB35YW78</accession>
<comment type="caution">
    <text evidence="2">The sequence shown here is derived from an EMBL/GenBank/DDBJ whole genome shotgun (WGS) entry which is preliminary data.</text>
</comment>